<dbReference type="PANTHER" id="PTHR43462">
    <property type="entry name" value="ALANYL-TRNA EDITING PROTEIN"/>
    <property type="match status" value="1"/>
</dbReference>
<dbReference type="InterPro" id="IPR051335">
    <property type="entry name" value="Alanyl-tRNA_Editing_Enzymes"/>
</dbReference>
<dbReference type="eggNOG" id="KOG2105">
    <property type="taxonomic scope" value="Eukaryota"/>
</dbReference>
<dbReference type="InParanoid" id="A0A067RCD3"/>
<keyword evidence="5" id="KW-0479">Metal-binding</keyword>
<dbReference type="GO" id="GO:0046872">
    <property type="term" value="F:metal ion binding"/>
    <property type="evidence" value="ECO:0007669"/>
    <property type="project" value="UniProtKB-KW"/>
</dbReference>
<dbReference type="InterPro" id="IPR009000">
    <property type="entry name" value="Transl_B-barrel_sf"/>
</dbReference>
<dbReference type="OrthoDB" id="288942at2759"/>
<dbReference type="GO" id="GO:0043039">
    <property type="term" value="P:tRNA aminoacylation"/>
    <property type="evidence" value="ECO:0007669"/>
    <property type="project" value="InterPro"/>
</dbReference>
<accession>A0A067RCD3</accession>
<keyword evidence="11" id="KW-1185">Reference proteome</keyword>
<dbReference type="GO" id="GO:0004812">
    <property type="term" value="F:aminoacyl-tRNA ligase activity"/>
    <property type="evidence" value="ECO:0007669"/>
    <property type="project" value="UniProtKB-KW"/>
</dbReference>
<dbReference type="Pfam" id="PF07973">
    <property type="entry name" value="tRNA_SAD"/>
    <property type="match status" value="1"/>
</dbReference>
<dbReference type="GO" id="GO:0005524">
    <property type="term" value="F:ATP binding"/>
    <property type="evidence" value="ECO:0007669"/>
    <property type="project" value="InterPro"/>
</dbReference>
<protein>
    <submittedName>
        <fullName evidence="10">Alanyl-tRNA synthetase domain-containing protein 1</fullName>
    </submittedName>
</protein>
<keyword evidence="7" id="KW-0648">Protein biosynthesis</keyword>
<dbReference type="Gene3D" id="3.30.980.10">
    <property type="entry name" value="Threonyl-trna Synthetase, Chain A, domain 2"/>
    <property type="match status" value="1"/>
</dbReference>
<evidence type="ECO:0000259" key="9">
    <source>
        <dbReference type="SMART" id="SM00863"/>
    </source>
</evidence>
<dbReference type="Gene3D" id="2.40.30.130">
    <property type="match status" value="1"/>
</dbReference>
<sequence length="410" mass="45303">MVYKCQEDSFLKEFTSKVVTCTEAQLKTVTNGKKITISGYEVVLEDTILFPEGGGQPCDYGLLGSVPVLQVTRRGADAVHFVESALPVGKLVTQKLDWERRLDHMQQHSGQHLITALADIHFGYPTTSWWLGEEESYIEFDTQSVKPSDLDTLEELVNEKIRAANPVIVTVYKEGDSELKRVRTRGLPDDHKGAVRVVTIEGVESNMCCGTHVTNLSQLQAIKILRIEKGKKNKTNLHFLVGGRVLRQLSACLHREYQLTALLKNGPADHVNLVDKLQRSLKYANKNLQAALRDIAAYEGARIKQQVPTPVYVSHHRKEADSDFMSILINEVGDQNVLLFLTVGDDKGGQMVLHGEPATVAQLGPQVCALLNGKGAAKGPKFQAKVSNFANRTKAEELISQYLAGTSNDC</sequence>
<comment type="subcellular location">
    <subcellularLocation>
        <location evidence="2">Cytoplasm</location>
    </subcellularLocation>
</comment>
<dbReference type="SUPFAM" id="SSF50447">
    <property type="entry name" value="Translation proteins"/>
    <property type="match status" value="1"/>
</dbReference>
<feature type="domain" description="Threonyl/alanyl tRNA synthetase SAD" evidence="9">
    <location>
        <begin position="195"/>
        <end position="238"/>
    </location>
</feature>
<dbReference type="FunFam" id="2.40.30.130:FF:000003">
    <property type="entry name" value="alanyl-tRNA editing protein Aarsd1"/>
    <property type="match status" value="1"/>
</dbReference>
<dbReference type="InterPro" id="IPR012947">
    <property type="entry name" value="tRNA_SAD"/>
</dbReference>
<evidence type="ECO:0000256" key="4">
    <source>
        <dbReference type="ARBA" id="ARBA00022490"/>
    </source>
</evidence>
<dbReference type="GO" id="GO:0005737">
    <property type="term" value="C:cytoplasm"/>
    <property type="evidence" value="ECO:0007669"/>
    <property type="project" value="UniProtKB-SubCell"/>
</dbReference>
<evidence type="ECO:0000256" key="5">
    <source>
        <dbReference type="ARBA" id="ARBA00022723"/>
    </source>
</evidence>
<comment type="similarity">
    <text evidence="3">Belongs to the class-II aminoacyl-tRNA synthetase family. Alax-L subfamily.</text>
</comment>
<keyword evidence="6" id="KW-0862">Zinc</keyword>
<keyword evidence="4" id="KW-0963">Cytoplasm</keyword>
<dbReference type="OMA" id="KYDTTSW"/>
<dbReference type="FunFam" id="3.30.980.10:FF:000007">
    <property type="entry name" value="alanyl-tRNA editing protein Aarsd1"/>
    <property type="match status" value="1"/>
</dbReference>
<dbReference type="SUPFAM" id="SSF55186">
    <property type="entry name" value="ThrRS/AlaRS common domain"/>
    <property type="match status" value="1"/>
</dbReference>
<evidence type="ECO:0000256" key="8">
    <source>
        <dbReference type="ARBA" id="ARBA00053555"/>
    </source>
</evidence>
<evidence type="ECO:0000256" key="2">
    <source>
        <dbReference type="ARBA" id="ARBA00004496"/>
    </source>
</evidence>
<dbReference type="GO" id="GO:0002196">
    <property type="term" value="F:Ser-tRNA(Ala) deacylase activity"/>
    <property type="evidence" value="ECO:0007669"/>
    <property type="project" value="TreeGrafter"/>
</dbReference>
<evidence type="ECO:0000313" key="10">
    <source>
        <dbReference type="EMBL" id="KDR17544.1"/>
    </source>
</evidence>
<dbReference type="STRING" id="136037.A0A067RCD3"/>
<comment type="cofactor">
    <cofactor evidence="1">
        <name>Zn(2+)</name>
        <dbReference type="ChEBI" id="CHEBI:29105"/>
    </cofactor>
</comment>
<dbReference type="Proteomes" id="UP000027135">
    <property type="component" value="Unassembled WGS sequence"/>
</dbReference>
<dbReference type="FunCoup" id="A0A067RCD3">
    <property type="interactions" value="610"/>
</dbReference>
<dbReference type="SMART" id="SM00863">
    <property type="entry name" value="tRNA_SAD"/>
    <property type="match status" value="1"/>
</dbReference>
<dbReference type="PANTHER" id="PTHR43462:SF1">
    <property type="entry name" value="ALANYL-TRNA EDITING PROTEIN AARSD1"/>
    <property type="match status" value="1"/>
</dbReference>
<dbReference type="AlphaFoldDB" id="A0A067RCD3"/>
<name>A0A067RCD3_ZOONE</name>
<comment type="function">
    <text evidence="8">Functions in trans to edit the amino acid moiety from incorrectly charged tRNA(Ala).</text>
</comment>
<dbReference type="EMBL" id="KK852729">
    <property type="protein sequence ID" value="KDR17544.1"/>
    <property type="molecule type" value="Genomic_DNA"/>
</dbReference>
<reference evidence="10 11" key="1">
    <citation type="journal article" date="2014" name="Nat. Commun.">
        <title>Molecular traces of alternative social organization in a termite genome.</title>
        <authorList>
            <person name="Terrapon N."/>
            <person name="Li C."/>
            <person name="Robertson H.M."/>
            <person name="Ji L."/>
            <person name="Meng X."/>
            <person name="Booth W."/>
            <person name="Chen Z."/>
            <person name="Childers C.P."/>
            <person name="Glastad K.M."/>
            <person name="Gokhale K."/>
            <person name="Gowin J."/>
            <person name="Gronenberg W."/>
            <person name="Hermansen R.A."/>
            <person name="Hu H."/>
            <person name="Hunt B.G."/>
            <person name="Huylmans A.K."/>
            <person name="Khalil S.M."/>
            <person name="Mitchell R.D."/>
            <person name="Munoz-Torres M.C."/>
            <person name="Mustard J.A."/>
            <person name="Pan H."/>
            <person name="Reese J.T."/>
            <person name="Scharf M.E."/>
            <person name="Sun F."/>
            <person name="Vogel H."/>
            <person name="Xiao J."/>
            <person name="Yang W."/>
            <person name="Yang Z."/>
            <person name="Yang Z."/>
            <person name="Zhou J."/>
            <person name="Zhu J."/>
            <person name="Brent C.S."/>
            <person name="Elsik C.G."/>
            <person name="Goodisman M.A."/>
            <person name="Liberles D.A."/>
            <person name="Roe R.M."/>
            <person name="Vargo E.L."/>
            <person name="Vilcinskas A."/>
            <person name="Wang J."/>
            <person name="Bornberg-Bauer E."/>
            <person name="Korb J."/>
            <person name="Zhang G."/>
            <person name="Liebig J."/>
        </authorList>
    </citation>
    <scope>NUCLEOTIDE SEQUENCE [LARGE SCALE GENOMIC DNA]</scope>
    <source>
        <tissue evidence="10">Whole organism</tissue>
    </source>
</reference>
<evidence type="ECO:0000313" key="11">
    <source>
        <dbReference type="Proteomes" id="UP000027135"/>
    </source>
</evidence>
<keyword evidence="10" id="KW-0030">Aminoacyl-tRNA synthetase</keyword>
<evidence type="ECO:0000256" key="7">
    <source>
        <dbReference type="ARBA" id="ARBA00022917"/>
    </source>
</evidence>
<evidence type="ECO:0000256" key="1">
    <source>
        <dbReference type="ARBA" id="ARBA00001947"/>
    </source>
</evidence>
<dbReference type="GO" id="GO:0006412">
    <property type="term" value="P:translation"/>
    <property type="evidence" value="ECO:0007669"/>
    <property type="project" value="UniProtKB-KW"/>
</dbReference>
<proteinExistence type="inferred from homology"/>
<organism evidence="10 11">
    <name type="scientific">Zootermopsis nevadensis</name>
    <name type="common">Dampwood termite</name>
    <dbReference type="NCBI Taxonomy" id="136037"/>
    <lineage>
        <taxon>Eukaryota</taxon>
        <taxon>Metazoa</taxon>
        <taxon>Ecdysozoa</taxon>
        <taxon>Arthropoda</taxon>
        <taxon>Hexapoda</taxon>
        <taxon>Insecta</taxon>
        <taxon>Pterygota</taxon>
        <taxon>Neoptera</taxon>
        <taxon>Polyneoptera</taxon>
        <taxon>Dictyoptera</taxon>
        <taxon>Blattodea</taxon>
        <taxon>Blattoidea</taxon>
        <taxon>Termitoidae</taxon>
        <taxon>Termopsidae</taxon>
        <taxon>Zootermopsis</taxon>
    </lineage>
</organism>
<gene>
    <name evidence="10" type="ORF">L798_08454</name>
</gene>
<evidence type="ECO:0000256" key="6">
    <source>
        <dbReference type="ARBA" id="ARBA00022833"/>
    </source>
</evidence>
<keyword evidence="10" id="KW-0436">Ligase</keyword>
<evidence type="ECO:0000256" key="3">
    <source>
        <dbReference type="ARBA" id="ARBA00008429"/>
    </source>
</evidence>
<dbReference type="InterPro" id="IPR018163">
    <property type="entry name" value="Thr/Ala-tRNA-synth_IIc_edit"/>
</dbReference>